<feature type="transmembrane region" description="Helical" evidence="3">
    <location>
        <begin position="486"/>
        <end position="506"/>
    </location>
</feature>
<name>A0A0P1LG16_9BACT</name>
<accession>A0A0S4N6Z5</accession>
<evidence type="ECO:0000259" key="5">
    <source>
        <dbReference type="Pfam" id="PF16327"/>
    </source>
</evidence>
<dbReference type="RefSeq" id="WP_075432299.1">
    <property type="nucleotide sequence ID" value="NZ_CZVI01000003.1"/>
</dbReference>
<feature type="transmembrane region" description="Helical" evidence="3">
    <location>
        <begin position="178"/>
        <end position="198"/>
    </location>
</feature>
<feature type="transmembrane region" description="Helical" evidence="3">
    <location>
        <begin position="6"/>
        <end position="25"/>
    </location>
</feature>
<feature type="transmembrane region" description="Helical" evidence="3">
    <location>
        <begin position="251"/>
        <end position="266"/>
    </location>
</feature>
<keyword evidence="3" id="KW-0472">Membrane</keyword>
<protein>
    <submittedName>
        <fullName evidence="7">Cytochrome c-type biogenesis protein CcmF</fullName>
    </submittedName>
</protein>
<dbReference type="GO" id="GO:0020037">
    <property type="term" value="F:heme binding"/>
    <property type="evidence" value="ECO:0007669"/>
    <property type="project" value="InterPro"/>
</dbReference>
<organism evidence="7 8">
    <name type="scientific">Candidatus Kryptonium thompsonii</name>
    <dbReference type="NCBI Taxonomy" id="1633631"/>
    <lineage>
        <taxon>Bacteria</taxon>
        <taxon>Pseudomonadati</taxon>
        <taxon>Candidatus Kryptoniota</taxon>
        <taxon>Candidatus Kryptonium</taxon>
    </lineage>
</organism>
<feature type="transmembrane region" description="Helical" evidence="3">
    <location>
        <begin position="92"/>
        <end position="110"/>
    </location>
</feature>
<feature type="transmembrane region" description="Helical" evidence="3">
    <location>
        <begin position="122"/>
        <end position="140"/>
    </location>
</feature>
<dbReference type="AlphaFoldDB" id="A0A0P1LG16"/>
<dbReference type="InterPro" id="IPR032523">
    <property type="entry name" value="CcmF_C"/>
</dbReference>
<dbReference type="InterPro" id="IPR002541">
    <property type="entry name" value="Cyt_c_assembly"/>
</dbReference>
<reference evidence="8 9" key="2">
    <citation type="submission" date="2015-11" db="EMBL/GenBank/DDBJ databases">
        <authorList>
            <person name="Varghese N."/>
        </authorList>
    </citation>
    <scope>NUCLEOTIDE SEQUENCE [LARGE SCALE GENOMIC DNA]</scope>
    <source>
        <strain evidence="6 9">JGI-8</strain>
    </source>
</reference>
<dbReference type="STRING" id="1633631.GCA_001442925_01602"/>
<evidence type="ECO:0000256" key="3">
    <source>
        <dbReference type="SAM" id="Phobius"/>
    </source>
</evidence>
<comment type="similarity">
    <text evidence="1">Belongs to the CcmF/CycK/Ccl1/NrfE/CcsA family.</text>
</comment>
<dbReference type="Proteomes" id="UP000182011">
    <property type="component" value="Unassembled WGS sequence"/>
</dbReference>
<accession>A0A0P1L8R0</accession>
<feature type="transmembrane region" description="Helical" evidence="3">
    <location>
        <begin position="431"/>
        <end position="448"/>
    </location>
</feature>
<accession>A0A0N7MQF0</accession>
<dbReference type="Proteomes" id="UP000182200">
    <property type="component" value="Unassembled WGS sequence"/>
</dbReference>
<reference evidence="7" key="1">
    <citation type="submission" date="2015-11" db="EMBL/GenBank/DDBJ databases">
        <authorList>
            <person name="Zhang Y."/>
            <person name="Guo Z."/>
        </authorList>
    </citation>
    <scope>NUCLEOTIDE SEQUENCE [LARGE SCALE GENOMIC DNA]</scope>
    <source>
        <strain evidence="7">JGI-4</strain>
    </source>
</reference>
<keyword evidence="3" id="KW-0812">Transmembrane</keyword>
<feature type="transmembrane region" description="Helical" evidence="3">
    <location>
        <begin position="454"/>
        <end position="474"/>
    </location>
</feature>
<feature type="transmembrane region" description="Helical" evidence="3">
    <location>
        <begin position="357"/>
        <end position="380"/>
    </location>
</feature>
<dbReference type="PRINTS" id="PR01410">
    <property type="entry name" value="CCBIOGENESIS"/>
</dbReference>
<evidence type="ECO:0000313" key="6">
    <source>
        <dbReference type="EMBL" id="CUS79830.1"/>
    </source>
</evidence>
<dbReference type="EMBL" id="FAOP01000006">
    <property type="protein sequence ID" value="CUU06773.1"/>
    <property type="molecule type" value="Genomic_DNA"/>
</dbReference>
<dbReference type="EMBL" id="CZVI01000003">
    <property type="protein sequence ID" value="CUS79830.1"/>
    <property type="molecule type" value="Genomic_DNA"/>
</dbReference>
<evidence type="ECO:0000313" key="9">
    <source>
        <dbReference type="Proteomes" id="UP000182200"/>
    </source>
</evidence>
<evidence type="ECO:0000256" key="1">
    <source>
        <dbReference type="ARBA" id="ARBA00009186"/>
    </source>
</evidence>
<dbReference type="Pfam" id="PF01578">
    <property type="entry name" value="Cytochrom_C_asm"/>
    <property type="match status" value="1"/>
</dbReference>
<dbReference type="Pfam" id="PF16327">
    <property type="entry name" value="CcmF_C"/>
    <property type="match status" value="1"/>
</dbReference>
<evidence type="ECO:0000256" key="2">
    <source>
        <dbReference type="ARBA" id="ARBA00022748"/>
    </source>
</evidence>
<dbReference type="GO" id="GO:0015232">
    <property type="term" value="F:heme transmembrane transporter activity"/>
    <property type="evidence" value="ECO:0007669"/>
    <property type="project" value="InterPro"/>
</dbReference>
<evidence type="ECO:0000313" key="7">
    <source>
        <dbReference type="EMBL" id="CUU06773.1"/>
    </source>
</evidence>
<dbReference type="PANTHER" id="PTHR43653:SF1">
    <property type="entry name" value="CYTOCHROME C-TYPE BIOGENESIS PROTEIN CCMF"/>
    <property type="match status" value="1"/>
</dbReference>
<feature type="transmembrane region" description="Helical" evidence="3">
    <location>
        <begin position="400"/>
        <end position="419"/>
    </location>
</feature>
<dbReference type="GO" id="GO:0017004">
    <property type="term" value="P:cytochrome complex assembly"/>
    <property type="evidence" value="ECO:0007669"/>
    <property type="project" value="UniProtKB-KW"/>
</dbReference>
<feature type="domain" description="Cytochrome c-type biogenesis protein CcmF C-terminal" evidence="5">
    <location>
        <begin position="324"/>
        <end position="536"/>
    </location>
</feature>
<feature type="transmembrane region" description="Helical" evidence="3">
    <location>
        <begin position="313"/>
        <end position="336"/>
    </location>
</feature>
<feature type="transmembrane region" description="Helical" evidence="3">
    <location>
        <begin position="37"/>
        <end position="58"/>
    </location>
</feature>
<dbReference type="GO" id="GO:0016020">
    <property type="term" value="C:membrane"/>
    <property type="evidence" value="ECO:0007669"/>
    <property type="project" value="InterPro"/>
</dbReference>
<feature type="domain" description="Cytochrome c assembly protein" evidence="4">
    <location>
        <begin position="89"/>
        <end position="297"/>
    </location>
</feature>
<feature type="transmembrane region" description="Helical" evidence="3">
    <location>
        <begin position="741"/>
        <end position="761"/>
    </location>
</feature>
<dbReference type="OrthoDB" id="9761451at2"/>
<evidence type="ECO:0000259" key="4">
    <source>
        <dbReference type="Pfam" id="PF01578"/>
    </source>
</evidence>
<dbReference type="InterPro" id="IPR003567">
    <property type="entry name" value="Cyt_c_biogenesis"/>
</dbReference>
<accession>A0A0P1LWI0</accession>
<sequence>MLGRFLIYIAFASSLFATIGYYLSFKGRKSLIQKARLSYHISAIFVILASAFLLYLILTHQFQYTYVWSYSSTDLSTPLLISTFYAGQEGSFMLWTFYTAVLGLFLMSYSRRNGYEAEVMSVYSLVKVLLLLILVVKSPFEYVWETWPNQVHEGFVPPEGRGLNPLLQNFWMVIHPPIIFMGFAAMAIPYSHAVAALLRREYLTWVKPAMPWTIFAALALGAGLAIGGFWAYETLGWGGFWGWDPVENSSLVPWLIAVGTIHTMYVQRRTGAFARWNLGMSILAFILVLYSTFLTRSGVLGDTSVHSFVDPGMWVYLLLISLILTFSFIGFGLLFARRKEIPKVKVESDLLSREYNLFLASALLLIVAGFVIVGTSSPIITKILQGKASAVDVSYYNKTTLPLGIIMALLIGLAQTMWWRRTNPEALMNSLLFPTAAATVFTSILIVAGVREVLMALFVLTSSFAFFVSLRIAYKIARGNPKYIGAYLTHIGVALFFLGVIASTKYDKTQVVSLPKDQAINVFGYKLTYIGNQKIDKEKVAYNVKVEKDGDSFIAPLQMYFSEYNQGVMRHPYIFSLLNYDIFSNPNLLAFLVKNTLTNDLYLSPMSLEKSGGFNPHTTGDLIILDKNQEKVVGDYTLKFIRFDMSSEDMAKMMSGQDFAIGAVIEVTYKGKKQQVIPKIFYRNNMPVPEGVKVGDKQLTFVNLNVESGQIAVSLRSNGAVSEFQDEPVEVLVIEASVKPFINLVWFGVIVILAGFVVSMIRRISEVKK</sequence>
<accession>A0A0P1LG16</accession>
<gene>
    <name evidence="7" type="ORF">JGI4_01607</name>
    <name evidence="6" type="ORF">JGI8_00346</name>
</gene>
<evidence type="ECO:0000313" key="8">
    <source>
        <dbReference type="Proteomes" id="UP000182011"/>
    </source>
</evidence>
<feature type="transmembrane region" description="Helical" evidence="3">
    <location>
        <begin position="273"/>
        <end position="293"/>
    </location>
</feature>
<proteinExistence type="inferred from homology"/>
<keyword evidence="9" id="KW-1185">Reference proteome</keyword>
<feature type="transmembrane region" description="Helical" evidence="3">
    <location>
        <begin position="210"/>
        <end position="231"/>
    </location>
</feature>
<keyword evidence="3" id="KW-1133">Transmembrane helix</keyword>
<accession>A0A0P1LE82</accession>
<keyword evidence="2" id="KW-0201">Cytochrome c-type biogenesis</keyword>
<dbReference type="PANTHER" id="PTHR43653">
    <property type="entry name" value="CYTOCHROME C ASSEMBLY PROTEIN-RELATED"/>
    <property type="match status" value="1"/>
</dbReference>